<dbReference type="InterPro" id="IPR008254">
    <property type="entry name" value="Flavodoxin/NO_synth"/>
</dbReference>
<feature type="domain" description="Flavodoxin-like" evidence="1">
    <location>
        <begin position="30"/>
        <end position="167"/>
    </location>
</feature>
<dbReference type="KEGG" id="acou:A5CBH24_08970"/>
<protein>
    <recommendedName>
        <fullName evidence="1">Flavodoxin-like domain-containing protein</fullName>
    </recommendedName>
</protein>
<dbReference type="PANTHER" id="PTHR39201">
    <property type="entry name" value="EXPORTED PROTEIN-RELATED"/>
    <property type="match status" value="1"/>
</dbReference>
<dbReference type="Pfam" id="PF12682">
    <property type="entry name" value="Flavodoxin_4"/>
    <property type="match status" value="1"/>
</dbReference>
<evidence type="ECO:0000313" key="3">
    <source>
        <dbReference type="Proteomes" id="UP000318946"/>
    </source>
</evidence>
<dbReference type="RefSeq" id="WP_179952784.1">
    <property type="nucleotide sequence ID" value="NZ_AP019735.1"/>
</dbReference>
<dbReference type="InterPro" id="IPR029039">
    <property type="entry name" value="Flavoprotein-like_sf"/>
</dbReference>
<dbReference type="AlphaFoldDB" id="A0A4Y1WSR3"/>
<accession>A0A4Y1WSR3</accession>
<keyword evidence="3" id="KW-1185">Reference proteome</keyword>
<name>A0A4Y1WSR3_9BACT</name>
<reference evidence="3" key="1">
    <citation type="submission" date="2019-06" db="EMBL/GenBank/DDBJ databases">
        <title>Alistipes onderdonkii subsp. vulgaris subsp. nov., Alistipes dispar sp. nov. and Alistipes communis sp. nov., isolated from human faeces, and creation of Alistipes onderdonkii subsp. onderdonkii subsp. nov.</title>
        <authorList>
            <person name="Sakamoto M."/>
            <person name="Ikeyama N."/>
            <person name="Ogata Y."/>
            <person name="Suda W."/>
            <person name="Iino T."/>
            <person name="Hattori M."/>
            <person name="Ohkuma M."/>
        </authorList>
    </citation>
    <scope>NUCLEOTIDE SEQUENCE [LARGE SCALE GENOMIC DNA]</scope>
    <source>
        <strain evidence="3">5CBH24</strain>
    </source>
</reference>
<gene>
    <name evidence="2" type="ORF">A5CBH24_08970</name>
</gene>
<evidence type="ECO:0000313" key="2">
    <source>
        <dbReference type="EMBL" id="BBL03584.1"/>
    </source>
</evidence>
<dbReference type="Gene3D" id="3.40.50.360">
    <property type="match status" value="1"/>
</dbReference>
<dbReference type="EMBL" id="AP019735">
    <property type="protein sequence ID" value="BBL03584.1"/>
    <property type="molecule type" value="Genomic_DNA"/>
</dbReference>
<organism evidence="2 3">
    <name type="scientific">Alistipes communis</name>
    <dbReference type="NCBI Taxonomy" id="2585118"/>
    <lineage>
        <taxon>Bacteria</taxon>
        <taxon>Pseudomonadati</taxon>
        <taxon>Bacteroidota</taxon>
        <taxon>Bacteroidia</taxon>
        <taxon>Bacteroidales</taxon>
        <taxon>Rikenellaceae</taxon>
        <taxon>Alistipes</taxon>
    </lineage>
</organism>
<dbReference type="GO" id="GO:0010181">
    <property type="term" value="F:FMN binding"/>
    <property type="evidence" value="ECO:0007669"/>
    <property type="project" value="InterPro"/>
</dbReference>
<dbReference type="Proteomes" id="UP000318946">
    <property type="component" value="Chromosome"/>
</dbReference>
<proteinExistence type="predicted"/>
<dbReference type="GeneID" id="78341614"/>
<evidence type="ECO:0000259" key="1">
    <source>
        <dbReference type="Pfam" id="PF12682"/>
    </source>
</evidence>
<dbReference type="SUPFAM" id="SSF52218">
    <property type="entry name" value="Flavoproteins"/>
    <property type="match status" value="1"/>
</dbReference>
<sequence length="185" mass="19962">MKTKTILLTLTTLFAAAESGDAQTAPNDKKVLVAYFSHSGNTRAVAERIAAATGADLFEIVPQKPYPAEYRAVVDQARREIAADYRPALKTDLPDAGRYDVIYIGSPCWWSTVAPPVATFLAAHDFTGKTLIPFMTHEGSRMGRSEADIRRLCPGATVRSGVPVRGSGAAQADREIRQLVEAAGR</sequence>
<dbReference type="PANTHER" id="PTHR39201:SF1">
    <property type="entry name" value="FLAVODOXIN-LIKE DOMAIN-CONTAINING PROTEIN"/>
    <property type="match status" value="1"/>
</dbReference>